<comment type="caution">
    <text evidence="3">The sequence shown here is derived from an EMBL/GenBank/DDBJ whole genome shotgun (WGS) entry which is preliminary data.</text>
</comment>
<keyword evidence="1" id="KW-0812">Transmembrane</keyword>
<proteinExistence type="predicted"/>
<dbReference type="Pfam" id="PF02470">
    <property type="entry name" value="MlaD"/>
    <property type="match status" value="1"/>
</dbReference>
<evidence type="ECO:0000313" key="4">
    <source>
        <dbReference type="Proteomes" id="UP001596074"/>
    </source>
</evidence>
<gene>
    <name evidence="3" type="ORF">ACFPZN_56010</name>
</gene>
<feature type="transmembrane region" description="Helical" evidence="1">
    <location>
        <begin position="12"/>
        <end position="38"/>
    </location>
</feature>
<sequence>MARTSFRDRNPLIVGIAGLTVLSLGVTISFLTGTLGLLKERYTMTGVFADTGGLRSGHEVEVAGVAVGEVTEVKPDFRNGRVMVTWKVDSKVELGPRTRAEIRMSNILGGRYLRLSGPVRRIPLERTATPITFNDLLNEGTGTLAKLDAKAVSSVLDQLRDVSRQGRGRLGGALQNLTALAEAVNESDPQIARLLADGDRLIGLVNSKDRQLSQLARNASVLLGQ</sequence>
<keyword evidence="1" id="KW-1133">Transmembrane helix</keyword>
<feature type="domain" description="Mce/MlaD" evidence="2">
    <location>
        <begin position="42"/>
        <end position="116"/>
    </location>
</feature>
<organism evidence="3 4">
    <name type="scientific">Actinomadura rugatobispora</name>
    <dbReference type="NCBI Taxonomy" id="1994"/>
    <lineage>
        <taxon>Bacteria</taxon>
        <taxon>Bacillati</taxon>
        <taxon>Actinomycetota</taxon>
        <taxon>Actinomycetes</taxon>
        <taxon>Streptosporangiales</taxon>
        <taxon>Thermomonosporaceae</taxon>
        <taxon>Actinomadura</taxon>
    </lineage>
</organism>
<dbReference type="Proteomes" id="UP001596074">
    <property type="component" value="Unassembled WGS sequence"/>
</dbReference>
<feature type="non-terminal residue" evidence="3">
    <location>
        <position position="225"/>
    </location>
</feature>
<dbReference type="EMBL" id="JBHSON010000234">
    <property type="protein sequence ID" value="MFC5754975.1"/>
    <property type="molecule type" value="Genomic_DNA"/>
</dbReference>
<dbReference type="PANTHER" id="PTHR33371:SF18">
    <property type="entry name" value="MCE-FAMILY PROTEIN MCE3C"/>
    <property type="match status" value="1"/>
</dbReference>
<dbReference type="PANTHER" id="PTHR33371">
    <property type="entry name" value="INTERMEMBRANE PHOSPHOLIPID TRANSPORT SYSTEM BINDING PROTEIN MLAD-RELATED"/>
    <property type="match status" value="1"/>
</dbReference>
<evidence type="ECO:0000313" key="3">
    <source>
        <dbReference type="EMBL" id="MFC5754975.1"/>
    </source>
</evidence>
<evidence type="ECO:0000259" key="2">
    <source>
        <dbReference type="Pfam" id="PF02470"/>
    </source>
</evidence>
<dbReference type="InterPro" id="IPR003399">
    <property type="entry name" value="Mce/MlaD"/>
</dbReference>
<keyword evidence="4" id="KW-1185">Reference proteome</keyword>
<dbReference type="InterPro" id="IPR052336">
    <property type="entry name" value="MlaD_Phospholipid_Transporter"/>
</dbReference>
<dbReference type="RefSeq" id="WP_378293584.1">
    <property type="nucleotide sequence ID" value="NZ_JBHSON010000234.1"/>
</dbReference>
<name>A0ABW1AKC6_9ACTN</name>
<keyword evidence="1" id="KW-0472">Membrane</keyword>
<accession>A0ABW1AKC6</accession>
<protein>
    <submittedName>
        <fullName evidence="3">MlaD family protein</fullName>
    </submittedName>
</protein>
<evidence type="ECO:0000256" key="1">
    <source>
        <dbReference type="SAM" id="Phobius"/>
    </source>
</evidence>
<reference evidence="4" key="1">
    <citation type="journal article" date="2019" name="Int. J. Syst. Evol. Microbiol.">
        <title>The Global Catalogue of Microorganisms (GCM) 10K type strain sequencing project: providing services to taxonomists for standard genome sequencing and annotation.</title>
        <authorList>
            <consortium name="The Broad Institute Genomics Platform"/>
            <consortium name="The Broad Institute Genome Sequencing Center for Infectious Disease"/>
            <person name="Wu L."/>
            <person name="Ma J."/>
        </authorList>
    </citation>
    <scope>NUCLEOTIDE SEQUENCE [LARGE SCALE GENOMIC DNA]</scope>
    <source>
        <strain evidence="4">KCTC 42087</strain>
    </source>
</reference>